<organism evidence="1 2">
    <name type="scientific">Larkinella terrae</name>
    <dbReference type="NCBI Taxonomy" id="2025311"/>
    <lineage>
        <taxon>Bacteria</taxon>
        <taxon>Pseudomonadati</taxon>
        <taxon>Bacteroidota</taxon>
        <taxon>Cytophagia</taxon>
        <taxon>Cytophagales</taxon>
        <taxon>Spirosomataceae</taxon>
        <taxon>Larkinella</taxon>
    </lineage>
</organism>
<name>A0A7K0EJM2_9BACT</name>
<gene>
    <name evidence="1" type="ORF">GJJ30_10235</name>
</gene>
<sequence>MKVFRIVLISQLRRALKVTTAGMILKWIFGPLAELKDPFHTNTRLAPQPIPIERGSWR</sequence>
<comment type="caution">
    <text evidence="1">The sequence shown here is derived from an EMBL/GenBank/DDBJ whole genome shotgun (WGS) entry which is preliminary data.</text>
</comment>
<keyword evidence="2" id="KW-1185">Reference proteome</keyword>
<protein>
    <submittedName>
        <fullName evidence="1">Uncharacterized protein</fullName>
    </submittedName>
</protein>
<dbReference type="RefSeq" id="WP_154175054.1">
    <property type="nucleotide sequence ID" value="NZ_WJXZ01000005.1"/>
</dbReference>
<accession>A0A7K0EJM2</accession>
<evidence type="ECO:0000313" key="1">
    <source>
        <dbReference type="EMBL" id="MRS61666.1"/>
    </source>
</evidence>
<dbReference type="EMBL" id="WJXZ01000005">
    <property type="protein sequence ID" value="MRS61666.1"/>
    <property type="molecule type" value="Genomic_DNA"/>
</dbReference>
<evidence type="ECO:0000313" key="2">
    <source>
        <dbReference type="Proteomes" id="UP000441754"/>
    </source>
</evidence>
<dbReference type="Proteomes" id="UP000441754">
    <property type="component" value="Unassembled WGS sequence"/>
</dbReference>
<proteinExistence type="predicted"/>
<dbReference type="AlphaFoldDB" id="A0A7K0EJM2"/>
<reference evidence="1 2" key="1">
    <citation type="journal article" date="2018" name="Antonie Van Leeuwenhoek">
        <title>Larkinella terrae sp. nov., isolated from soil on Jeju Island, South Korea.</title>
        <authorList>
            <person name="Ten L.N."/>
            <person name="Jeon J."/>
            <person name="Park S.J."/>
            <person name="Park S."/>
            <person name="Lee S.Y."/>
            <person name="Kim M.K."/>
            <person name="Jung H.Y."/>
        </authorList>
    </citation>
    <scope>NUCLEOTIDE SEQUENCE [LARGE SCALE GENOMIC DNA]</scope>
    <source>
        <strain evidence="1 2">KCTC 52001</strain>
    </source>
</reference>